<name>A0A940MGC5_9ACTN</name>
<feature type="region of interest" description="Disordered" evidence="1">
    <location>
        <begin position="1"/>
        <end position="35"/>
    </location>
</feature>
<proteinExistence type="predicted"/>
<dbReference type="EMBL" id="JAGIQL010000111">
    <property type="protein sequence ID" value="MBP0460363.1"/>
    <property type="molecule type" value="Genomic_DNA"/>
</dbReference>
<comment type="caution">
    <text evidence="2">The sequence shown here is derived from an EMBL/GenBank/DDBJ whole genome shotgun (WGS) entry which is preliminary data.</text>
</comment>
<dbReference type="RefSeq" id="WP_209342879.1">
    <property type="nucleotide sequence ID" value="NZ_JAGIQL010000111.1"/>
</dbReference>
<keyword evidence="3" id="KW-1185">Reference proteome</keyword>
<evidence type="ECO:0000256" key="1">
    <source>
        <dbReference type="SAM" id="MobiDB-lite"/>
    </source>
</evidence>
<organism evidence="2 3">
    <name type="scientific">Streptomyces montanisoli</name>
    <dbReference type="NCBI Taxonomy" id="2798581"/>
    <lineage>
        <taxon>Bacteria</taxon>
        <taxon>Bacillati</taxon>
        <taxon>Actinomycetota</taxon>
        <taxon>Actinomycetes</taxon>
        <taxon>Kitasatosporales</taxon>
        <taxon>Streptomycetaceae</taxon>
        <taxon>Streptomyces</taxon>
    </lineage>
</organism>
<evidence type="ECO:0000313" key="2">
    <source>
        <dbReference type="EMBL" id="MBP0460363.1"/>
    </source>
</evidence>
<protein>
    <submittedName>
        <fullName evidence="2">Uncharacterized protein</fullName>
    </submittedName>
</protein>
<sequence>MTQSEARRALSELTQSMGTDGTLIVPKGEGAAERPADAWDEWEDSAPGKALQWPKCECGSPKCPDYDALRTKVAERNKRSSRGGT</sequence>
<accession>A0A940MGC5</accession>
<gene>
    <name evidence="2" type="ORF">JFN87_23130</name>
</gene>
<dbReference type="Proteomes" id="UP000670475">
    <property type="component" value="Unassembled WGS sequence"/>
</dbReference>
<reference evidence="2" key="1">
    <citation type="submission" date="2021-03" db="EMBL/GenBank/DDBJ databases">
        <title>Whole genome sequence of Streptomyces bomunensis MMS17-BM035.</title>
        <authorList>
            <person name="Lee J.H."/>
        </authorList>
    </citation>
    <scope>NUCLEOTIDE SEQUENCE</scope>
    <source>
        <strain evidence="2">MMS17-BM035</strain>
    </source>
</reference>
<dbReference type="AlphaFoldDB" id="A0A940MGC5"/>
<evidence type="ECO:0000313" key="3">
    <source>
        <dbReference type="Proteomes" id="UP000670475"/>
    </source>
</evidence>
<feature type="compositionally biased region" description="Basic and acidic residues" evidence="1">
    <location>
        <begin position="1"/>
        <end position="10"/>
    </location>
</feature>